<feature type="transmembrane region" description="Helical" evidence="1">
    <location>
        <begin position="6"/>
        <end position="26"/>
    </location>
</feature>
<evidence type="ECO:0008006" key="4">
    <source>
        <dbReference type="Google" id="ProtNLM"/>
    </source>
</evidence>
<sequence>MKITDWAVIFVLLACPALYMLQWDAVQLREANRLQLKYTAALRTAAQDAGSRLGQNELQRYEAGYGSSKFMRADKEAALSAMLDTLLLNLGEHEDALSRDLLMTYIPAVIVIDYDGYHIYAVQEKEGEDGSVLARHHWLPKKSYVHRDAEGNMIYFTLDDQITVIDSASGEVHRGLREELGSALSVKLLQQKEAFEDVRRSAIVSSIQEDLSRVIDNHNAFVRKLGFNYIFTLPTISMEAWNNSIDDVGILVFLQGLPVGGKHYNNYALGGGRVLRQRPVYGWSDPNTGIRYAGHRHCFGGPGTERAEIFASPKDAAAKGYFEARCPLQGP</sequence>
<evidence type="ECO:0000313" key="3">
    <source>
        <dbReference type="Proteomes" id="UP000325218"/>
    </source>
</evidence>
<dbReference type="AlphaFoldDB" id="A0A5D0CUM3"/>
<name>A0A5D0CUM3_9BACL</name>
<keyword evidence="1" id="KW-0812">Transmembrane</keyword>
<protein>
    <recommendedName>
        <fullName evidence="4">F0F1-type ATP synthase</fullName>
    </recommendedName>
</protein>
<gene>
    <name evidence="2" type="ORF">FRY98_13245</name>
</gene>
<reference evidence="2 3" key="1">
    <citation type="submission" date="2019-08" db="EMBL/GenBank/DDBJ databases">
        <title>Genome sequencing of Paenibacillus faecis DSM 23593(T).</title>
        <authorList>
            <person name="Kook J.-K."/>
            <person name="Park S.-N."/>
            <person name="Lim Y.K."/>
        </authorList>
    </citation>
    <scope>NUCLEOTIDE SEQUENCE [LARGE SCALE GENOMIC DNA]</scope>
    <source>
        <strain evidence="2 3">DSM 23593</strain>
    </source>
</reference>
<evidence type="ECO:0000256" key="1">
    <source>
        <dbReference type="SAM" id="Phobius"/>
    </source>
</evidence>
<dbReference type="Proteomes" id="UP000325218">
    <property type="component" value="Unassembled WGS sequence"/>
</dbReference>
<dbReference type="OrthoDB" id="1985886at2"/>
<comment type="caution">
    <text evidence="2">The sequence shown here is derived from an EMBL/GenBank/DDBJ whole genome shotgun (WGS) entry which is preliminary data.</text>
</comment>
<organism evidence="2 3">
    <name type="scientific">Paenibacillus faecis</name>
    <dbReference type="NCBI Taxonomy" id="862114"/>
    <lineage>
        <taxon>Bacteria</taxon>
        <taxon>Bacillati</taxon>
        <taxon>Bacillota</taxon>
        <taxon>Bacilli</taxon>
        <taxon>Bacillales</taxon>
        <taxon>Paenibacillaceae</taxon>
        <taxon>Paenibacillus</taxon>
    </lineage>
</organism>
<keyword evidence="1" id="KW-1133">Transmembrane helix</keyword>
<dbReference type="EMBL" id="VSDO01000002">
    <property type="protein sequence ID" value="TYA13599.1"/>
    <property type="molecule type" value="Genomic_DNA"/>
</dbReference>
<evidence type="ECO:0000313" key="2">
    <source>
        <dbReference type="EMBL" id="TYA13599.1"/>
    </source>
</evidence>
<keyword evidence="1" id="KW-0472">Membrane</keyword>
<proteinExistence type="predicted"/>
<accession>A0A5D0CUM3</accession>
<keyword evidence="3" id="KW-1185">Reference proteome</keyword>
<dbReference type="RefSeq" id="WP_148452440.1">
    <property type="nucleotide sequence ID" value="NZ_VSDO01000002.1"/>
</dbReference>